<evidence type="ECO:0000256" key="3">
    <source>
        <dbReference type="ARBA" id="ARBA00022692"/>
    </source>
</evidence>
<gene>
    <name evidence="10" type="primary">fluC</name>
    <name evidence="10" type="synonym">crcB</name>
    <name evidence="11" type="ORF">FHR38_002822</name>
</gene>
<evidence type="ECO:0000313" key="11">
    <source>
        <dbReference type="EMBL" id="MBB4959089.1"/>
    </source>
</evidence>
<keyword evidence="5 10" id="KW-0472">Membrane</keyword>
<dbReference type="RefSeq" id="WP_184535078.1">
    <property type="nucleotide sequence ID" value="NZ_JACHJW010000001.1"/>
</dbReference>
<dbReference type="GO" id="GO:0140114">
    <property type="term" value="P:cellular detoxification of fluoride"/>
    <property type="evidence" value="ECO:0007669"/>
    <property type="project" value="UniProtKB-UniRule"/>
</dbReference>
<dbReference type="EMBL" id="JACHJW010000001">
    <property type="protein sequence ID" value="MBB4959089.1"/>
    <property type="molecule type" value="Genomic_DNA"/>
</dbReference>
<evidence type="ECO:0000256" key="2">
    <source>
        <dbReference type="ARBA" id="ARBA00022475"/>
    </source>
</evidence>
<comment type="function">
    <text evidence="9 10">Fluoride-specific ion channel. Important for reducing fluoride concentration in the cell, thus reducing its toxicity.</text>
</comment>
<keyword evidence="10" id="KW-0813">Transport</keyword>
<dbReference type="Proteomes" id="UP000578819">
    <property type="component" value="Unassembled WGS sequence"/>
</dbReference>
<dbReference type="AlphaFoldDB" id="A0A7W7WPU3"/>
<dbReference type="GO" id="GO:0046872">
    <property type="term" value="F:metal ion binding"/>
    <property type="evidence" value="ECO:0007669"/>
    <property type="project" value="UniProtKB-KW"/>
</dbReference>
<comment type="subcellular location">
    <subcellularLocation>
        <location evidence="1 10">Cell membrane</location>
        <topology evidence="1 10">Multi-pass membrane protein</topology>
    </subcellularLocation>
</comment>
<comment type="activity regulation">
    <text evidence="10">Na(+) is not transported, but it plays an essential structural role and its presence is essential for fluoride channel function.</text>
</comment>
<dbReference type="HAMAP" id="MF_00454">
    <property type="entry name" value="FluC"/>
    <property type="match status" value="1"/>
</dbReference>
<keyword evidence="10" id="KW-0479">Metal-binding</keyword>
<feature type="binding site" evidence="10">
    <location>
        <position position="74"/>
    </location>
    <ligand>
        <name>Na(+)</name>
        <dbReference type="ChEBI" id="CHEBI:29101"/>
        <note>structural</note>
    </ligand>
</feature>
<feature type="transmembrane region" description="Helical" evidence="10">
    <location>
        <begin position="57"/>
        <end position="77"/>
    </location>
</feature>
<proteinExistence type="inferred from homology"/>
<keyword evidence="10" id="KW-0406">Ion transport</keyword>
<evidence type="ECO:0000256" key="4">
    <source>
        <dbReference type="ARBA" id="ARBA00022989"/>
    </source>
</evidence>
<dbReference type="GO" id="GO:0005886">
    <property type="term" value="C:plasma membrane"/>
    <property type="evidence" value="ECO:0007669"/>
    <property type="project" value="UniProtKB-SubCell"/>
</dbReference>
<protein>
    <recommendedName>
        <fullName evidence="10">Fluoride-specific ion channel FluC</fullName>
    </recommendedName>
</protein>
<comment type="caution">
    <text evidence="11">The sequence shown here is derived from an EMBL/GenBank/DDBJ whole genome shotgun (WGS) entry which is preliminary data.</text>
</comment>
<comment type="similarity">
    <text evidence="7 10">Belongs to the fluoride channel Fluc/FEX (TC 1.A.43) family.</text>
</comment>
<keyword evidence="4 10" id="KW-1133">Transmembrane helix</keyword>
<dbReference type="PANTHER" id="PTHR28259">
    <property type="entry name" value="FLUORIDE EXPORT PROTEIN 1-RELATED"/>
    <property type="match status" value="1"/>
</dbReference>
<feature type="binding site" evidence="10">
    <location>
        <position position="71"/>
    </location>
    <ligand>
        <name>Na(+)</name>
        <dbReference type="ChEBI" id="CHEBI:29101"/>
        <note>structural</note>
    </ligand>
</feature>
<organism evidence="11 12">
    <name type="scientific">Micromonospora polyrhachis</name>
    <dbReference type="NCBI Taxonomy" id="1282883"/>
    <lineage>
        <taxon>Bacteria</taxon>
        <taxon>Bacillati</taxon>
        <taxon>Actinomycetota</taxon>
        <taxon>Actinomycetes</taxon>
        <taxon>Micromonosporales</taxon>
        <taxon>Micromonosporaceae</taxon>
        <taxon>Micromonospora</taxon>
    </lineage>
</organism>
<evidence type="ECO:0000256" key="8">
    <source>
        <dbReference type="ARBA" id="ARBA00035585"/>
    </source>
</evidence>
<keyword evidence="6 10" id="KW-0407">Ion channel</keyword>
<evidence type="ECO:0000256" key="10">
    <source>
        <dbReference type="HAMAP-Rule" id="MF_00454"/>
    </source>
</evidence>
<sequence>MSLLLVLIGGSLGATLRFLVDRWVTVWIGSALPWGTLVVNASGSLLLGLLAGAGSALPGWLGHLLGTGLCGALTTYSTFSHETVRLADGSPGGRVRALLNVVATLTIGLGAAALGWSITRPG</sequence>
<keyword evidence="12" id="KW-1185">Reference proteome</keyword>
<evidence type="ECO:0000256" key="7">
    <source>
        <dbReference type="ARBA" id="ARBA00035120"/>
    </source>
</evidence>
<name>A0A7W7WPU3_9ACTN</name>
<evidence type="ECO:0000256" key="1">
    <source>
        <dbReference type="ARBA" id="ARBA00004651"/>
    </source>
</evidence>
<feature type="transmembrane region" description="Helical" evidence="10">
    <location>
        <begin position="97"/>
        <end position="118"/>
    </location>
</feature>
<evidence type="ECO:0000256" key="6">
    <source>
        <dbReference type="ARBA" id="ARBA00023303"/>
    </source>
</evidence>
<dbReference type="PANTHER" id="PTHR28259:SF1">
    <property type="entry name" value="FLUORIDE EXPORT PROTEIN 1-RELATED"/>
    <property type="match status" value="1"/>
</dbReference>
<keyword evidence="2 10" id="KW-1003">Cell membrane</keyword>
<comment type="catalytic activity">
    <reaction evidence="8">
        <text>fluoride(in) = fluoride(out)</text>
        <dbReference type="Rhea" id="RHEA:76159"/>
        <dbReference type="ChEBI" id="CHEBI:17051"/>
    </reaction>
    <physiologicalReaction direction="left-to-right" evidence="8">
        <dbReference type="Rhea" id="RHEA:76160"/>
    </physiologicalReaction>
</comment>
<evidence type="ECO:0000256" key="9">
    <source>
        <dbReference type="ARBA" id="ARBA00049940"/>
    </source>
</evidence>
<dbReference type="GO" id="GO:0062054">
    <property type="term" value="F:fluoride channel activity"/>
    <property type="evidence" value="ECO:0007669"/>
    <property type="project" value="UniProtKB-UniRule"/>
</dbReference>
<dbReference type="Pfam" id="PF02537">
    <property type="entry name" value="CRCB"/>
    <property type="match status" value="1"/>
</dbReference>
<keyword evidence="3 10" id="KW-0812">Transmembrane</keyword>
<feature type="transmembrane region" description="Helical" evidence="10">
    <location>
        <begin position="23"/>
        <end position="50"/>
    </location>
</feature>
<reference evidence="11 12" key="1">
    <citation type="submission" date="2020-08" db="EMBL/GenBank/DDBJ databases">
        <title>Sequencing the genomes of 1000 actinobacteria strains.</title>
        <authorList>
            <person name="Klenk H.-P."/>
        </authorList>
    </citation>
    <scope>NUCLEOTIDE SEQUENCE [LARGE SCALE GENOMIC DNA]</scope>
    <source>
        <strain evidence="11 12">DSM 45886</strain>
    </source>
</reference>
<accession>A0A7W7WPU3</accession>
<evidence type="ECO:0000313" key="12">
    <source>
        <dbReference type="Proteomes" id="UP000578819"/>
    </source>
</evidence>
<evidence type="ECO:0000256" key="5">
    <source>
        <dbReference type="ARBA" id="ARBA00023136"/>
    </source>
</evidence>
<dbReference type="InterPro" id="IPR003691">
    <property type="entry name" value="FluC"/>
</dbReference>
<keyword evidence="10" id="KW-0915">Sodium</keyword>